<dbReference type="Proteomes" id="UP000677436">
    <property type="component" value="Chromosome"/>
</dbReference>
<evidence type="ECO:0000256" key="1">
    <source>
        <dbReference type="SAM" id="Phobius"/>
    </source>
</evidence>
<name>A0A8D5ZP05_9BACL</name>
<feature type="transmembrane region" description="Helical" evidence="1">
    <location>
        <begin position="302"/>
        <end position="319"/>
    </location>
</feature>
<feature type="transmembrane region" description="Helical" evidence="1">
    <location>
        <begin position="170"/>
        <end position="190"/>
    </location>
</feature>
<keyword evidence="1" id="KW-0812">Transmembrane</keyword>
<dbReference type="InterPro" id="IPR003675">
    <property type="entry name" value="Rce1/LyrA-like_dom"/>
</dbReference>
<feature type="transmembrane region" description="Helical" evidence="1">
    <location>
        <begin position="6"/>
        <end position="23"/>
    </location>
</feature>
<dbReference type="KEGG" id="pabs:JIR001_30630"/>
<protein>
    <recommendedName>
        <fullName evidence="2">CAAX prenyl protease 2/Lysostaphin resistance protein A-like domain-containing protein</fullName>
    </recommendedName>
</protein>
<dbReference type="GO" id="GO:0080120">
    <property type="term" value="P:CAAX-box protein maturation"/>
    <property type="evidence" value="ECO:0007669"/>
    <property type="project" value="UniProtKB-ARBA"/>
</dbReference>
<accession>A0A8D5ZP05</accession>
<reference evidence="3" key="1">
    <citation type="journal article" date="2013" name="Int. J. Syst. Evol. Microbiol.">
        <title>Polycladomyces abyssicola gen. nov., sp. nov., a thermophilic filamentous bacterium isolated from hemipelagic sediment.</title>
        <authorList>
            <person name="Tsubouchi T."/>
            <person name="Shimane Y."/>
            <person name="Mori K."/>
            <person name="Usui K."/>
            <person name="Hiraki T."/>
            <person name="Tame A."/>
            <person name="Uematsu K."/>
            <person name="Maruyama T."/>
            <person name="Hatada Y."/>
        </authorList>
    </citation>
    <scope>NUCLEOTIDE SEQUENCE</scope>
    <source>
        <strain evidence="3">JIR-001</strain>
    </source>
</reference>
<gene>
    <name evidence="3" type="ORF">JIR001_30630</name>
</gene>
<sequence>MEIVVLLLLFLPLFIIMWFANRADRFRLSDTNDTGTVWAVFCYLSLVMLHLLVLGMVSLLSLLTSLAASTPIPAGMPGPQIDAAMLEGLNQAKVVVMVTTLAGLIVLLPFVRRLIALLIPIDSSSRVHAAALSLSALIFAYLMATVAIGLDNIAKWNEAAPRSTAGTVSSIWAQDILLTLLALVGVGWLARRRFGDALQRLGIVKPSFRQLGLGVGIGLAMVVVAQVVEQLLYAAGIPLDPHVEKVTEQVIGPLFSSVPGILTLGMAAALGEESLFRGALQPRFGIFFTSVLFSFIHSNYGLSISTLIVFLLGLVLGWIRRRHNTVTSMAVHATYNITLGVLTQFMR</sequence>
<feature type="transmembrane region" description="Helical" evidence="1">
    <location>
        <begin position="127"/>
        <end position="150"/>
    </location>
</feature>
<feature type="transmembrane region" description="Helical" evidence="1">
    <location>
        <begin position="211"/>
        <end position="233"/>
    </location>
</feature>
<evidence type="ECO:0000313" key="4">
    <source>
        <dbReference type="Proteomes" id="UP000677436"/>
    </source>
</evidence>
<keyword evidence="4" id="KW-1185">Reference proteome</keyword>
<feature type="transmembrane region" description="Helical" evidence="1">
    <location>
        <begin position="35"/>
        <end position="63"/>
    </location>
</feature>
<evidence type="ECO:0000313" key="3">
    <source>
        <dbReference type="EMBL" id="BCU83280.1"/>
    </source>
</evidence>
<feature type="domain" description="CAAX prenyl protease 2/Lysostaphin resistance protein A-like" evidence="2">
    <location>
        <begin position="257"/>
        <end position="337"/>
    </location>
</feature>
<feature type="transmembrane region" description="Helical" evidence="1">
    <location>
        <begin position="94"/>
        <end position="115"/>
    </location>
</feature>
<keyword evidence="1" id="KW-0472">Membrane</keyword>
<proteinExistence type="predicted"/>
<reference evidence="3" key="2">
    <citation type="journal article" date="2021" name="Microbiol. Resour. Announc.">
        <title>Complete Genome Sequence of Polycladomyces abyssicola JIR-001T, Isolated from Hemipelagic Sediment in Deep Seawater.</title>
        <authorList>
            <person name="Tsubouchi T."/>
            <person name="Kaneko Y."/>
        </authorList>
    </citation>
    <scope>NUCLEOTIDE SEQUENCE</scope>
    <source>
        <strain evidence="3">JIR-001</strain>
    </source>
</reference>
<dbReference type="EMBL" id="AP024601">
    <property type="protein sequence ID" value="BCU83280.1"/>
    <property type="molecule type" value="Genomic_DNA"/>
</dbReference>
<evidence type="ECO:0000259" key="2">
    <source>
        <dbReference type="Pfam" id="PF02517"/>
    </source>
</evidence>
<organism evidence="3 4">
    <name type="scientific">Polycladomyces abyssicola</name>
    <dbReference type="NCBI Taxonomy" id="1125966"/>
    <lineage>
        <taxon>Bacteria</taxon>
        <taxon>Bacillati</taxon>
        <taxon>Bacillota</taxon>
        <taxon>Bacilli</taxon>
        <taxon>Bacillales</taxon>
        <taxon>Thermoactinomycetaceae</taxon>
        <taxon>Polycladomyces</taxon>
    </lineage>
</organism>
<keyword evidence="1" id="KW-1133">Transmembrane helix</keyword>
<dbReference type="GO" id="GO:0004175">
    <property type="term" value="F:endopeptidase activity"/>
    <property type="evidence" value="ECO:0007669"/>
    <property type="project" value="UniProtKB-ARBA"/>
</dbReference>
<dbReference type="AlphaFoldDB" id="A0A8D5ZP05"/>
<dbReference type="Pfam" id="PF02517">
    <property type="entry name" value="Rce1-like"/>
    <property type="match status" value="1"/>
</dbReference>